<dbReference type="CDD" id="cd09022">
    <property type="entry name" value="Aldose_epim_Ec_YihR"/>
    <property type="match status" value="1"/>
</dbReference>
<proteinExistence type="predicted"/>
<protein>
    <recommendedName>
        <fullName evidence="3">Aldose 1-epimerase</fullName>
    </recommendedName>
</protein>
<comment type="caution">
    <text evidence="1">The sequence shown here is derived from an EMBL/GenBank/DDBJ whole genome shotgun (WGS) entry which is preliminary data.</text>
</comment>
<name>N1UYQ3_9MICC</name>
<sequence length="310" mass="33110">MSHHTFATGEQFRIQRGNSQAVITELAGCLRLFTKDGVQLTETFNDDEIPPGASGILLAPWPNRVADGKWMLDGKVQKLDITELTRGHASHGLLRNSSYRPTERTDDAVELEAEIFPQHGYPFRLTHQVRYGIDEAGDLTVTQTLVNHSTAAAPVALGAHPYLRLGDMETAGLTLTVPGATYLETDDRLIPRASASASGGTDLRGGTGIGALGILDRAYTDLKPAGNGRVETTLAAAGGESVTLWQDNVFPYVHIFVTDTYPGRPLAVAVEPMSAPANALNSGDGLVWLEPGKSFGGSWGISARVRGQHA</sequence>
<dbReference type="InterPro" id="IPR008183">
    <property type="entry name" value="Aldose_1/G6P_1-epimerase"/>
</dbReference>
<keyword evidence="2" id="KW-1185">Reference proteome</keyword>
<dbReference type="Pfam" id="PF01263">
    <property type="entry name" value="Aldose_epim"/>
    <property type="match status" value="1"/>
</dbReference>
<dbReference type="InterPro" id="IPR014718">
    <property type="entry name" value="GH-type_carb-bd"/>
</dbReference>
<evidence type="ECO:0000313" key="1">
    <source>
        <dbReference type="EMBL" id="EMY32962.1"/>
    </source>
</evidence>
<dbReference type="InterPro" id="IPR037480">
    <property type="entry name" value="YihR-like"/>
</dbReference>
<accession>N1UYQ3</accession>
<dbReference type="AlphaFoldDB" id="N1UYQ3"/>
<dbReference type="InterPro" id="IPR011013">
    <property type="entry name" value="Gal_mutarotase_sf_dom"/>
</dbReference>
<evidence type="ECO:0008006" key="3">
    <source>
        <dbReference type="Google" id="ProtNLM"/>
    </source>
</evidence>
<dbReference type="SUPFAM" id="SSF74650">
    <property type="entry name" value="Galactose mutarotase-like"/>
    <property type="match status" value="1"/>
</dbReference>
<dbReference type="EMBL" id="ANPE02000214">
    <property type="protein sequence ID" value="EMY32962.1"/>
    <property type="molecule type" value="Genomic_DNA"/>
</dbReference>
<dbReference type="Proteomes" id="UP000010729">
    <property type="component" value="Unassembled WGS sequence"/>
</dbReference>
<dbReference type="GO" id="GO:0005975">
    <property type="term" value="P:carbohydrate metabolic process"/>
    <property type="evidence" value="ECO:0007669"/>
    <property type="project" value="InterPro"/>
</dbReference>
<dbReference type="GO" id="GO:0016853">
    <property type="term" value="F:isomerase activity"/>
    <property type="evidence" value="ECO:0007669"/>
    <property type="project" value="InterPro"/>
</dbReference>
<gene>
    <name evidence="1" type="ORF">D477_017439</name>
</gene>
<dbReference type="RefSeq" id="WP_005272376.1">
    <property type="nucleotide sequence ID" value="NZ_ANPE02000214.1"/>
</dbReference>
<reference evidence="1 2" key="1">
    <citation type="journal article" date="2013" name="Genome Announc.">
        <title>Draft Genome Sequence of Arthrobacter crystallopoietes Strain BAB-32, Revealing Genes for Bioremediation.</title>
        <authorList>
            <person name="Joshi M.N."/>
            <person name="Pandit A.S."/>
            <person name="Sharma A."/>
            <person name="Pandya R.V."/>
            <person name="Desai S.M."/>
            <person name="Saxena A.K."/>
            <person name="Bagatharia S.B."/>
        </authorList>
    </citation>
    <scope>NUCLEOTIDE SEQUENCE [LARGE SCALE GENOMIC DNA]</scope>
    <source>
        <strain evidence="1 2">BAB-32</strain>
    </source>
</reference>
<evidence type="ECO:0000313" key="2">
    <source>
        <dbReference type="Proteomes" id="UP000010729"/>
    </source>
</evidence>
<dbReference type="Gene3D" id="2.70.98.10">
    <property type="match status" value="1"/>
</dbReference>
<organism evidence="1 2">
    <name type="scientific">Arthrobacter crystallopoietes BAB-32</name>
    <dbReference type="NCBI Taxonomy" id="1246476"/>
    <lineage>
        <taxon>Bacteria</taxon>
        <taxon>Bacillati</taxon>
        <taxon>Actinomycetota</taxon>
        <taxon>Actinomycetes</taxon>
        <taxon>Micrococcales</taxon>
        <taxon>Micrococcaceae</taxon>
        <taxon>Crystallibacter</taxon>
    </lineage>
</organism>
<dbReference type="GO" id="GO:0030246">
    <property type="term" value="F:carbohydrate binding"/>
    <property type="evidence" value="ECO:0007669"/>
    <property type="project" value="InterPro"/>
</dbReference>